<reference evidence="1" key="1">
    <citation type="journal article" date="2021" name="bioRxiv">
        <title>Whole Genome Assembly and Annotation of Northern Wild Rice, Zizania palustris L., Supports a Whole Genome Duplication in the Zizania Genus.</title>
        <authorList>
            <person name="Haas M."/>
            <person name="Kono T."/>
            <person name="Macchietto M."/>
            <person name="Millas R."/>
            <person name="McGilp L."/>
            <person name="Shao M."/>
            <person name="Duquette J."/>
            <person name="Hirsch C.N."/>
            <person name="Kimball J."/>
        </authorList>
    </citation>
    <scope>NUCLEOTIDE SEQUENCE</scope>
    <source>
        <tissue evidence="1">Fresh leaf tissue</tissue>
    </source>
</reference>
<dbReference type="EMBL" id="JAAALK010000287">
    <property type="protein sequence ID" value="KAG8060340.1"/>
    <property type="molecule type" value="Genomic_DNA"/>
</dbReference>
<dbReference type="Proteomes" id="UP000729402">
    <property type="component" value="Unassembled WGS sequence"/>
</dbReference>
<keyword evidence="2" id="KW-1185">Reference proteome</keyword>
<reference evidence="1" key="2">
    <citation type="submission" date="2021-02" db="EMBL/GenBank/DDBJ databases">
        <authorList>
            <person name="Kimball J.A."/>
            <person name="Haas M.W."/>
            <person name="Macchietto M."/>
            <person name="Kono T."/>
            <person name="Duquette J."/>
            <person name="Shao M."/>
        </authorList>
    </citation>
    <scope>NUCLEOTIDE SEQUENCE</scope>
    <source>
        <tissue evidence="1">Fresh leaf tissue</tissue>
    </source>
</reference>
<comment type="caution">
    <text evidence="1">The sequence shown here is derived from an EMBL/GenBank/DDBJ whole genome shotgun (WGS) entry which is preliminary data.</text>
</comment>
<organism evidence="1 2">
    <name type="scientific">Zizania palustris</name>
    <name type="common">Northern wild rice</name>
    <dbReference type="NCBI Taxonomy" id="103762"/>
    <lineage>
        <taxon>Eukaryota</taxon>
        <taxon>Viridiplantae</taxon>
        <taxon>Streptophyta</taxon>
        <taxon>Embryophyta</taxon>
        <taxon>Tracheophyta</taxon>
        <taxon>Spermatophyta</taxon>
        <taxon>Magnoliopsida</taxon>
        <taxon>Liliopsida</taxon>
        <taxon>Poales</taxon>
        <taxon>Poaceae</taxon>
        <taxon>BOP clade</taxon>
        <taxon>Oryzoideae</taxon>
        <taxon>Oryzeae</taxon>
        <taxon>Zizaniinae</taxon>
        <taxon>Zizania</taxon>
    </lineage>
</organism>
<dbReference type="AlphaFoldDB" id="A0A8J5SC33"/>
<evidence type="ECO:0000313" key="1">
    <source>
        <dbReference type="EMBL" id="KAG8060340.1"/>
    </source>
</evidence>
<protein>
    <submittedName>
        <fullName evidence="1">Uncharacterized protein</fullName>
    </submittedName>
</protein>
<evidence type="ECO:0000313" key="2">
    <source>
        <dbReference type="Proteomes" id="UP000729402"/>
    </source>
</evidence>
<gene>
    <name evidence="1" type="ORF">GUJ93_ZPchr0002g24443</name>
</gene>
<name>A0A8J5SC33_ZIZPA</name>
<accession>A0A8J5SC33</accession>
<sequence>MQRRFIVVRGVLRGFGIVKIVVFVHFGDSWGGLRAKPVRSLLSPPRYLGLKIGHLSGHISKAIFISSGRTFRVLRTDDSDNLRTGWLSSCCFGNNPEDEIFSPNSVQLRSGLQKQANQQPAEDFPCGNSGSWLEATAQFFLAHGIYSGGL</sequence>
<proteinExistence type="predicted"/>